<sequence length="134" mass="15630">MSQEAIYIANIVKELDLFMKEMQQLKARRVEGINVVNKKESHAKVDEKGKHNVEGKEWLEKDKFNSGNKTRFKGCYRCGSMGQTARYKGCFAHEKEYRKKKSNEHVLVVQNGEELESIMEKFSHVFENKIGMLK</sequence>
<comment type="caution">
    <text evidence="1">The sequence shown here is derived from an EMBL/GenBank/DDBJ whole genome shotgun (WGS) entry which is preliminary data.</text>
</comment>
<dbReference type="EMBL" id="JANPWB010000009">
    <property type="protein sequence ID" value="KAJ1151318.1"/>
    <property type="molecule type" value="Genomic_DNA"/>
</dbReference>
<feature type="non-terminal residue" evidence="1">
    <location>
        <position position="134"/>
    </location>
</feature>
<reference evidence="1" key="1">
    <citation type="journal article" date="2022" name="bioRxiv">
        <title>Sequencing and chromosome-scale assembly of the giantPleurodeles waltlgenome.</title>
        <authorList>
            <person name="Brown T."/>
            <person name="Elewa A."/>
            <person name="Iarovenko S."/>
            <person name="Subramanian E."/>
            <person name="Araus A.J."/>
            <person name="Petzold A."/>
            <person name="Susuki M."/>
            <person name="Suzuki K.-i.T."/>
            <person name="Hayashi T."/>
            <person name="Toyoda A."/>
            <person name="Oliveira C."/>
            <person name="Osipova E."/>
            <person name="Leigh N.D."/>
            <person name="Simon A."/>
            <person name="Yun M.H."/>
        </authorList>
    </citation>
    <scope>NUCLEOTIDE SEQUENCE</scope>
    <source>
        <strain evidence="1">20211129_DDA</strain>
        <tissue evidence="1">Liver</tissue>
    </source>
</reference>
<keyword evidence="2" id="KW-1185">Reference proteome</keyword>
<evidence type="ECO:0000313" key="2">
    <source>
        <dbReference type="Proteomes" id="UP001066276"/>
    </source>
</evidence>
<organism evidence="1 2">
    <name type="scientific">Pleurodeles waltl</name>
    <name type="common">Iberian ribbed newt</name>
    <dbReference type="NCBI Taxonomy" id="8319"/>
    <lineage>
        <taxon>Eukaryota</taxon>
        <taxon>Metazoa</taxon>
        <taxon>Chordata</taxon>
        <taxon>Craniata</taxon>
        <taxon>Vertebrata</taxon>
        <taxon>Euteleostomi</taxon>
        <taxon>Amphibia</taxon>
        <taxon>Batrachia</taxon>
        <taxon>Caudata</taxon>
        <taxon>Salamandroidea</taxon>
        <taxon>Salamandridae</taxon>
        <taxon>Pleurodelinae</taxon>
        <taxon>Pleurodeles</taxon>
    </lineage>
</organism>
<protein>
    <submittedName>
        <fullName evidence="1">Uncharacterized protein</fullName>
    </submittedName>
</protein>
<dbReference type="AlphaFoldDB" id="A0AAV7RK30"/>
<evidence type="ECO:0000313" key="1">
    <source>
        <dbReference type="EMBL" id="KAJ1151318.1"/>
    </source>
</evidence>
<gene>
    <name evidence="1" type="ORF">NDU88_004101</name>
</gene>
<name>A0AAV7RK30_PLEWA</name>
<dbReference type="Proteomes" id="UP001066276">
    <property type="component" value="Chromosome 5"/>
</dbReference>
<accession>A0AAV7RK30</accession>
<proteinExistence type="predicted"/>